<dbReference type="Proteomes" id="UP000596742">
    <property type="component" value="Unassembled WGS sequence"/>
</dbReference>
<dbReference type="Pfam" id="PF00386">
    <property type="entry name" value="C1q"/>
    <property type="match status" value="1"/>
</dbReference>
<sequence length="390" mass="44785">MRSILLFMFLPLVYGFLLDTNKIQSGNQPMPQNQYLKVSEFFDSKTVLQNGIQQARMETNELRHDMDNKLTLLTTQIQQILGSFNQQISKNDTIVELQDKYGDLLDNFTKLQNKYIHLQDKYVAQESELLFLRNKTTSLERRVTDLDHLKSVQTIKNEFELQQQVQVLKSETHVLTVNEQARRQDFQALYNLTLNLGKKADKLDEKIQKSDLRSNISLLDIRKEIDDLVINQTNLTNTKVQKIVHDTNKSLALINQQIVKTNEKVGLTACMDTNGNRASGSILKFHDVSTSYNIHNLQAFQNTGKFKCEEEGLYLVSAWIFARPAPYLAILKNNNLIGRAYSYDSTSHNSATFVGVVNLNVNDFVWVQTDTSTNVYNHPRTSCLTIIKIK</sequence>
<feature type="signal peptide" evidence="1">
    <location>
        <begin position="1"/>
        <end position="15"/>
    </location>
</feature>
<gene>
    <name evidence="3" type="ORF">MGAL_10B003521</name>
</gene>
<organism evidence="3 4">
    <name type="scientific">Mytilus galloprovincialis</name>
    <name type="common">Mediterranean mussel</name>
    <dbReference type="NCBI Taxonomy" id="29158"/>
    <lineage>
        <taxon>Eukaryota</taxon>
        <taxon>Metazoa</taxon>
        <taxon>Spiralia</taxon>
        <taxon>Lophotrochozoa</taxon>
        <taxon>Mollusca</taxon>
        <taxon>Bivalvia</taxon>
        <taxon>Autobranchia</taxon>
        <taxon>Pteriomorphia</taxon>
        <taxon>Mytilida</taxon>
        <taxon>Mytiloidea</taxon>
        <taxon>Mytilidae</taxon>
        <taxon>Mytilinae</taxon>
        <taxon>Mytilus</taxon>
    </lineage>
</organism>
<dbReference type="InterPro" id="IPR001073">
    <property type="entry name" value="C1q_dom"/>
</dbReference>
<evidence type="ECO:0000313" key="3">
    <source>
        <dbReference type="EMBL" id="VDI08083.1"/>
    </source>
</evidence>
<feature type="chain" id="PRO_5032851657" description="C1q domain-containing protein" evidence="1">
    <location>
        <begin position="16"/>
        <end position="390"/>
    </location>
</feature>
<comment type="caution">
    <text evidence="3">The sequence shown here is derived from an EMBL/GenBank/DDBJ whole genome shotgun (WGS) entry which is preliminary data.</text>
</comment>
<keyword evidence="4" id="KW-1185">Reference proteome</keyword>
<accession>A0A8B6CNK5</accession>
<dbReference type="SUPFAM" id="SSF49842">
    <property type="entry name" value="TNF-like"/>
    <property type="match status" value="1"/>
</dbReference>
<proteinExistence type="predicted"/>
<dbReference type="AlphaFoldDB" id="A0A8B6CNK5"/>
<reference evidence="3" key="1">
    <citation type="submission" date="2018-11" db="EMBL/GenBank/DDBJ databases">
        <authorList>
            <person name="Alioto T."/>
            <person name="Alioto T."/>
        </authorList>
    </citation>
    <scope>NUCLEOTIDE SEQUENCE</scope>
</reference>
<dbReference type="InterPro" id="IPR008983">
    <property type="entry name" value="Tumour_necrosis_fac-like_dom"/>
</dbReference>
<evidence type="ECO:0000256" key="1">
    <source>
        <dbReference type="SAM" id="SignalP"/>
    </source>
</evidence>
<name>A0A8B6CNK5_MYTGA</name>
<dbReference type="EMBL" id="UYJE01002132">
    <property type="protein sequence ID" value="VDI08083.1"/>
    <property type="molecule type" value="Genomic_DNA"/>
</dbReference>
<keyword evidence="1" id="KW-0732">Signal</keyword>
<protein>
    <recommendedName>
        <fullName evidence="2">C1q domain-containing protein</fullName>
    </recommendedName>
</protein>
<feature type="domain" description="C1q" evidence="2">
    <location>
        <begin position="279"/>
        <end position="377"/>
    </location>
</feature>
<dbReference type="OrthoDB" id="6169627at2759"/>
<dbReference type="Gene3D" id="2.60.120.40">
    <property type="match status" value="1"/>
</dbReference>
<evidence type="ECO:0000259" key="2">
    <source>
        <dbReference type="Pfam" id="PF00386"/>
    </source>
</evidence>
<evidence type="ECO:0000313" key="4">
    <source>
        <dbReference type="Proteomes" id="UP000596742"/>
    </source>
</evidence>